<evidence type="ECO:0008006" key="3">
    <source>
        <dbReference type="Google" id="ProtNLM"/>
    </source>
</evidence>
<evidence type="ECO:0000313" key="2">
    <source>
        <dbReference type="Proteomes" id="UP000176648"/>
    </source>
</evidence>
<sequence>MRRFPKLSHKEFNIFKKLDTPGKIQGFVNRIPINFERDGETCRSPLSTLRQKKAHCMEGALLAAAMLWYHGEEPLLMDLKTTNKDMDHAVALFRRGNRWGAISKTNHAVLRYRDAVYKTPRELAMSYFNEYFLDNGVKTLRSHSAPFSLLRYGEAWLTSEKDLWDVNDALDYSRHFPVAKNISHFLRLADQIEIKAGKLVEWKKKS</sequence>
<reference evidence="1 2" key="1">
    <citation type="journal article" date="2016" name="Nat. Commun.">
        <title>Thousands of microbial genomes shed light on interconnected biogeochemical processes in an aquifer system.</title>
        <authorList>
            <person name="Anantharaman K."/>
            <person name="Brown C.T."/>
            <person name="Hug L.A."/>
            <person name="Sharon I."/>
            <person name="Castelle C.J."/>
            <person name="Probst A.J."/>
            <person name="Thomas B.C."/>
            <person name="Singh A."/>
            <person name="Wilkins M.J."/>
            <person name="Karaoz U."/>
            <person name="Brodie E.L."/>
            <person name="Williams K.H."/>
            <person name="Hubbard S.S."/>
            <person name="Banfield J.F."/>
        </authorList>
    </citation>
    <scope>NUCLEOTIDE SEQUENCE [LARGE SCALE GENOMIC DNA]</scope>
</reference>
<proteinExistence type="predicted"/>
<organism evidence="1 2">
    <name type="scientific">Candidatus Liptonbacteria bacterium GWB1_49_6</name>
    <dbReference type="NCBI Taxonomy" id="1798644"/>
    <lineage>
        <taxon>Bacteria</taxon>
        <taxon>Candidatus Liptoniibacteriota</taxon>
    </lineage>
</organism>
<gene>
    <name evidence="1" type="ORF">A2122_01440</name>
</gene>
<dbReference type="Proteomes" id="UP000176648">
    <property type="component" value="Unassembled WGS sequence"/>
</dbReference>
<protein>
    <recommendedName>
        <fullName evidence="3">Transglutaminase-like domain-containing protein</fullName>
    </recommendedName>
</protein>
<name>A0A1G2C684_9BACT</name>
<evidence type="ECO:0000313" key="1">
    <source>
        <dbReference type="EMBL" id="OGY96914.1"/>
    </source>
</evidence>
<dbReference type="AlphaFoldDB" id="A0A1G2C684"/>
<accession>A0A1G2C684</accession>
<comment type="caution">
    <text evidence="1">The sequence shown here is derived from an EMBL/GenBank/DDBJ whole genome shotgun (WGS) entry which is preliminary data.</text>
</comment>
<dbReference type="EMBL" id="MHKU01000017">
    <property type="protein sequence ID" value="OGY96914.1"/>
    <property type="molecule type" value="Genomic_DNA"/>
</dbReference>